<dbReference type="SMART" id="SM00226">
    <property type="entry name" value="LMWPc"/>
    <property type="match status" value="1"/>
</dbReference>
<evidence type="ECO:0000256" key="1">
    <source>
        <dbReference type="ARBA" id="ARBA00011063"/>
    </source>
</evidence>
<dbReference type="AlphaFoldDB" id="A0A1Q4HCR9"/>
<dbReference type="PRINTS" id="PR00719">
    <property type="entry name" value="LMWPTPASE"/>
</dbReference>
<dbReference type="InterPro" id="IPR050438">
    <property type="entry name" value="LMW_PTPase"/>
</dbReference>
<sequence length="172" mass="18311">MHVLFVCTGNICRSPTAERLAAAFAAAQGIPEFTTSSAGTRAVTGHPVHPEAEQVLHGLGGDSDGFAARQLTAKIAAGADLILTMTRAHRDAVLELAPQRLHRAFTLTEASRLITDLHAHSVAELANLRPHLAQDQIPDIPDPIGQSREVFATVGEQIAALLPPIVELCRPR</sequence>
<evidence type="ECO:0000256" key="2">
    <source>
        <dbReference type="ARBA" id="ARBA00022801"/>
    </source>
</evidence>
<gene>
    <name evidence="6" type="ORF">BV510_16120</name>
    <name evidence="7" type="ORF">CRI78_22295</name>
</gene>
<feature type="active site" description="Nucleophile" evidence="4">
    <location>
        <position position="7"/>
    </location>
</feature>
<proteinExistence type="inferred from homology"/>
<reference evidence="6 8" key="1">
    <citation type="submission" date="2016-09" db="EMBL/GenBank/DDBJ databases">
        <title>genome sequences of unsequenced Mycobacteria.</title>
        <authorList>
            <person name="Greninger A.L."/>
            <person name="Jerome K.R."/>
            <person name="Mcnair B."/>
            <person name="Wallis C."/>
            <person name="Fang F."/>
        </authorList>
    </citation>
    <scope>NUCLEOTIDE SEQUENCE [LARGE SCALE GENOMIC DNA]</scope>
    <source>
        <strain evidence="6 8">BM1</strain>
    </source>
</reference>
<comment type="caution">
    <text evidence="6">The sequence shown here is derived from an EMBL/GenBank/DDBJ whole genome shotgun (WGS) entry which is preliminary data.</text>
</comment>
<keyword evidence="9" id="KW-1185">Reference proteome</keyword>
<feature type="domain" description="Phosphotyrosine protein phosphatase I" evidence="5">
    <location>
        <begin position="1"/>
        <end position="168"/>
    </location>
</feature>
<dbReference type="STRING" id="1801.BRW64_14520"/>
<dbReference type="PANTHER" id="PTHR11717:SF31">
    <property type="entry name" value="LOW MOLECULAR WEIGHT PROTEIN-TYROSINE-PHOSPHATASE ETP-RELATED"/>
    <property type="match status" value="1"/>
</dbReference>
<name>A0A1Q4HCR9_9MYCO</name>
<evidence type="ECO:0000259" key="5">
    <source>
        <dbReference type="SMART" id="SM00226"/>
    </source>
</evidence>
<dbReference type="PANTHER" id="PTHR11717">
    <property type="entry name" value="LOW MOLECULAR WEIGHT PROTEIN TYROSINE PHOSPHATASE"/>
    <property type="match status" value="1"/>
</dbReference>
<feature type="active site" description="Nucleophile" evidence="4">
    <location>
        <position position="13"/>
    </location>
</feature>
<keyword evidence="3" id="KW-0904">Protein phosphatase</keyword>
<evidence type="ECO:0000313" key="6">
    <source>
        <dbReference type="EMBL" id="OPE53346.1"/>
    </source>
</evidence>
<dbReference type="Proteomes" id="UP000220340">
    <property type="component" value="Unassembled WGS sequence"/>
</dbReference>
<organism evidence="6 8">
    <name type="scientific">Mycolicibacterium diernhoferi</name>
    <dbReference type="NCBI Taxonomy" id="1801"/>
    <lineage>
        <taxon>Bacteria</taxon>
        <taxon>Bacillati</taxon>
        <taxon>Actinomycetota</taxon>
        <taxon>Actinomycetes</taxon>
        <taxon>Mycobacteriales</taxon>
        <taxon>Mycobacteriaceae</taxon>
        <taxon>Mycolicibacterium</taxon>
    </lineage>
</organism>
<dbReference type="InterPro" id="IPR023485">
    <property type="entry name" value="Ptyr_pPase"/>
</dbReference>
<evidence type="ECO:0000313" key="7">
    <source>
        <dbReference type="EMBL" id="PEG52289.1"/>
    </source>
</evidence>
<dbReference type="InterPro" id="IPR036196">
    <property type="entry name" value="Ptyr_pPase_sf"/>
</dbReference>
<dbReference type="InterPro" id="IPR017867">
    <property type="entry name" value="Tyr_phospatase_low_mol_wt"/>
</dbReference>
<evidence type="ECO:0000313" key="9">
    <source>
        <dbReference type="Proteomes" id="UP000220340"/>
    </source>
</evidence>
<evidence type="ECO:0000313" key="8">
    <source>
        <dbReference type="Proteomes" id="UP000191039"/>
    </source>
</evidence>
<evidence type="ECO:0000256" key="3">
    <source>
        <dbReference type="ARBA" id="ARBA00022912"/>
    </source>
</evidence>
<dbReference type="OrthoDB" id="9784339at2"/>
<comment type="similarity">
    <text evidence="1">Belongs to the low molecular weight phosphotyrosine protein phosphatase family.</text>
</comment>
<evidence type="ECO:0000256" key="4">
    <source>
        <dbReference type="PIRSR" id="PIRSR617867-1"/>
    </source>
</evidence>
<dbReference type="Gene3D" id="3.40.50.2300">
    <property type="match status" value="1"/>
</dbReference>
<dbReference type="GO" id="GO:0004725">
    <property type="term" value="F:protein tyrosine phosphatase activity"/>
    <property type="evidence" value="ECO:0007669"/>
    <property type="project" value="InterPro"/>
</dbReference>
<accession>A0A1Q4HCR9</accession>
<reference evidence="7 9" key="2">
    <citation type="submission" date="2017-10" db="EMBL/GenBank/DDBJ databases">
        <title>The new phylogeny of genus Mycobacterium.</title>
        <authorList>
            <person name="Tortoli E."/>
            <person name="Trovato A."/>
            <person name="Cirillo D.M."/>
        </authorList>
    </citation>
    <scope>NUCLEOTIDE SEQUENCE [LARGE SCALE GENOMIC DNA]</scope>
    <source>
        <strain evidence="7 9">IP141170001</strain>
    </source>
</reference>
<keyword evidence="2" id="KW-0378">Hydrolase</keyword>
<dbReference type="EMBL" id="PDCR01000034">
    <property type="protein sequence ID" value="PEG52289.1"/>
    <property type="molecule type" value="Genomic_DNA"/>
</dbReference>
<dbReference type="Pfam" id="PF01451">
    <property type="entry name" value="LMWPc"/>
    <property type="match status" value="1"/>
</dbReference>
<dbReference type="EMBL" id="MIJD01000166">
    <property type="protein sequence ID" value="OPE53346.1"/>
    <property type="molecule type" value="Genomic_DNA"/>
</dbReference>
<protein>
    <submittedName>
        <fullName evidence="6">Low molecular weight phosphatase family protein</fullName>
    </submittedName>
</protein>
<dbReference type="RefSeq" id="WP_073857171.1">
    <property type="nucleotide sequence ID" value="NZ_JACKTT010000049.1"/>
</dbReference>
<dbReference type="SUPFAM" id="SSF52788">
    <property type="entry name" value="Phosphotyrosine protein phosphatases I"/>
    <property type="match status" value="1"/>
</dbReference>
<dbReference type="Proteomes" id="UP000191039">
    <property type="component" value="Unassembled WGS sequence"/>
</dbReference>